<sequence>MKYAPLLYFTLSSLATVAKAQESNMAAGSSATVASSGTNASPATQPNSNPYPTRAPGSTSAAQTTAAPSTPYSSSTAAQPPASTTLPSDKCTWDQKQIPDPVKLNPVASYSYQPESPNVQAPGAIDKDILKMVRGLTLEEKVGQMTQIQVGQIIDCNGKLNKTAVEYWVGKWKVGSFLESPGNRNGIYQWYSAEKFAEMTDAVQEVATKMGSKIPVIWGLDSVRGANYVKGAVIFPAGIATAATFDPQFAYDAGRIAAKDTRAAGAHWVFAPVLDIGVNKLWARTYENFGEDPYLSSQMAYSSVRGFQGDYKTDRTRVAACMKHFIAYGNPFDGSDRANRHVADHELLEYYVPSFKAAIEAGSATAMEAYGAVSGETVMLSNFYLQTLLREHLGFKGFMVTDWGEILSQVTNYKTARDPEQAVEGAISRTSTDMSMVADDESFNNITIALVKSGRISERRIDQSVARILQAKKDLGLFTHPFADKELQKTVGSAQDIKSGRDTARESITLLKNANGALPLKTSENVLFLGPTLNSSRYLSGGWNVHWQGPSEEEGDAVYQGFADTVLTGIKQVTGSPAKYMPAVDIDGTTKYDWDGVIAAAKQADKVIIGLGEHTYAENFGNIEELALPQAHIDLVSNVAKQSGKPVITVLVQGRPRLLSSIVNDSSAIINAYLPGSYGGLPIAEILYGKVNPSGRLPYTYPAHSSQASHTIWQASYVPYVPQWQFGYGLGYSTITYSNVSVSSPTLKIGSPLTVSVTLTNSGAYDQKEPVMLFTHQTYRFGYAPDNYRLRAFTKVALKAGETKQVKLTLKAEDMAFWDRNLRRRIEPSPVVVAVNPYTHPDIQATVQLEADPQHVLERL</sequence>
<dbReference type="EMBL" id="JANBPW010000012">
    <property type="protein sequence ID" value="KAJ1951479.1"/>
    <property type="molecule type" value="Genomic_DNA"/>
</dbReference>
<reference evidence="1" key="1">
    <citation type="submission" date="2022-07" db="EMBL/GenBank/DDBJ databases">
        <title>Phylogenomic reconstructions and comparative analyses of Kickxellomycotina fungi.</title>
        <authorList>
            <person name="Reynolds N.K."/>
            <person name="Stajich J.E."/>
            <person name="Barry K."/>
            <person name="Grigoriev I.V."/>
            <person name="Crous P."/>
            <person name="Smith M.E."/>
        </authorList>
    </citation>
    <scope>NUCLEOTIDE SEQUENCE</scope>
    <source>
        <strain evidence="1">NRRL 5244</strain>
    </source>
</reference>
<name>A0ACC1JHQ6_9FUNG</name>
<proteinExistence type="predicted"/>
<organism evidence="1 2">
    <name type="scientific">Linderina macrospora</name>
    <dbReference type="NCBI Taxonomy" id="4868"/>
    <lineage>
        <taxon>Eukaryota</taxon>
        <taxon>Fungi</taxon>
        <taxon>Fungi incertae sedis</taxon>
        <taxon>Zoopagomycota</taxon>
        <taxon>Kickxellomycotina</taxon>
        <taxon>Kickxellomycetes</taxon>
        <taxon>Kickxellales</taxon>
        <taxon>Kickxellaceae</taxon>
        <taxon>Linderina</taxon>
    </lineage>
</organism>
<evidence type="ECO:0000313" key="1">
    <source>
        <dbReference type="EMBL" id="KAJ1951479.1"/>
    </source>
</evidence>
<dbReference type="Proteomes" id="UP001150603">
    <property type="component" value="Unassembled WGS sequence"/>
</dbReference>
<protein>
    <submittedName>
        <fullName evidence="1">Uncharacterized protein</fullName>
    </submittedName>
</protein>
<gene>
    <name evidence="1" type="ORF">FBU59_000130</name>
</gene>
<accession>A0ACC1JHQ6</accession>
<evidence type="ECO:0000313" key="2">
    <source>
        <dbReference type="Proteomes" id="UP001150603"/>
    </source>
</evidence>
<keyword evidence="2" id="KW-1185">Reference proteome</keyword>
<comment type="caution">
    <text evidence="1">The sequence shown here is derived from an EMBL/GenBank/DDBJ whole genome shotgun (WGS) entry which is preliminary data.</text>
</comment>